<evidence type="ECO:0000313" key="4">
    <source>
        <dbReference type="EMBL" id="HIX51160.1"/>
    </source>
</evidence>
<name>A0A9D2AV81_9FIRM</name>
<reference evidence="4" key="2">
    <citation type="submission" date="2021-04" db="EMBL/GenBank/DDBJ databases">
        <authorList>
            <person name="Gilroy R."/>
        </authorList>
    </citation>
    <scope>NUCLEOTIDE SEQUENCE</scope>
    <source>
        <strain evidence="4">2189</strain>
    </source>
</reference>
<dbReference type="GO" id="GO:0005524">
    <property type="term" value="F:ATP binding"/>
    <property type="evidence" value="ECO:0007669"/>
    <property type="project" value="UniProtKB-KW"/>
</dbReference>
<feature type="domain" description="Stage III sporulation protein AA AAA+ ATPase" evidence="3">
    <location>
        <begin position="5"/>
        <end position="291"/>
    </location>
</feature>
<organism evidence="4 5">
    <name type="scientific">Candidatus Borkfalkia faecavium</name>
    <dbReference type="NCBI Taxonomy" id="2838508"/>
    <lineage>
        <taxon>Bacteria</taxon>
        <taxon>Bacillati</taxon>
        <taxon>Bacillota</taxon>
        <taxon>Clostridia</taxon>
        <taxon>Christensenellales</taxon>
        <taxon>Christensenellaceae</taxon>
        <taxon>Candidatus Borkfalkia</taxon>
    </lineage>
</organism>
<evidence type="ECO:0000313" key="5">
    <source>
        <dbReference type="Proteomes" id="UP000886847"/>
    </source>
</evidence>
<dbReference type="InterPro" id="IPR045735">
    <property type="entry name" value="Spore_III_AA_AAA+_ATPase"/>
</dbReference>
<evidence type="ECO:0000256" key="1">
    <source>
        <dbReference type="ARBA" id="ARBA00022741"/>
    </source>
</evidence>
<reference evidence="4" key="1">
    <citation type="journal article" date="2021" name="PeerJ">
        <title>Extensive microbial diversity within the chicken gut microbiome revealed by metagenomics and culture.</title>
        <authorList>
            <person name="Gilroy R."/>
            <person name="Ravi A."/>
            <person name="Getino M."/>
            <person name="Pursley I."/>
            <person name="Horton D.L."/>
            <person name="Alikhan N.F."/>
            <person name="Baker D."/>
            <person name="Gharbi K."/>
            <person name="Hall N."/>
            <person name="Watson M."/>
            <person name="Adriaenssens E.M."/>
            <person name="Foster-Nyarko E."/>
            <person name="Jarju S."/>
            <person name="Secka A."/>
            <person name="Antonio M."/>
            <person name="Oren A."/>
            <person name="Chaudhuri R.R."/>
            <person name="La Ragione R."/>
            <person name="Hildebrand F."/>
            <person name="Pallen M.J."/>
        </authorList>
    </citation>
    <scope>NUCLEOTIDE SEQUENCE</scope>
    <source>
        <strain evidence="4">2189</strain>
    </source>
</reference>
<evidence type="ECO:0000256" key="2">
    <source>
        <dbReference type="ARBA" id="ARBA00022840"/>
    </source>
</evidence>
<dbReference type="Proteomes" id="UP000886847">
    <property type="component" value="Unassembled WGS sequence"/>
</dbReference>
<keyword evidence="2" id="KW-0067">ATP-binding</keyword>
<gene>
    <name evidence="4" type="ORF">H9851_07775</name>
</gene>
<dbReference type="InterPro" id="IPR027417">
    <property type="entry name" value="P-loop_NTPase"/>
</dbReference>
<dbReference type="SUPFAM" id="SSF52540">
    <property type="entry name" value="P-loop containing nucleoside triphosphate hydrolases"/>
    <property type="match status" value="1"/>
</dbReference>
<comment type="caution">
    <text evidence="4">The sequence shown here is derived from an EMBL/GenBank/DDBJ whole genome shotgun (WGS) entry which is preliminary data.</text>
</comment>
<sequence length="300" mass="31541">MLEFLTDGLRAALLHCNLNKVYELRVRAGKPVVCNYGGAYTYLGARGVCPRAGGALTASVSDIEQIISRASEYSVYSVTEQLRQGFLTGAGGERIGIAGVFVYEGGESFAVRDVTSLNIRVPHEVIGCADAIFRRCFSAGLCSVLVLSPPGRGKTTILRDLARQIGGGGIVNILLSDERGEISAANRDFSLDVGACTDVIRFSGKKDALTAAVRAMRPDLIITDEVVSASEIEALAACVRGGVAVVASAHCKDAAALLASPVFARAAEEKLFDYYVQLSSQGVGQVEQIFDAALAPVGTC</sequence>
<dbReference type="Pfam" id="PF19568">
    <property type="entry name" value="Spore_III_AA"/>
    <property type="match status" value="1"/>
</dbReference>
<keyword evidence="1" id="KW-0547">Nucleotide-binding</keyword>
<protein>
    <recommendedName>
        <fullName evidence="3">Stage III sporulation protein AA AAA+ ATPase domain-containing protein</fullName>
    </recommendedName>
</protein>
<proteinExistence type="predicted"/>
<dbReference type="AlphaFoldDB" id="A0A9D2AV81"/>
<accession>A0A9D2AV81</accession>
<dbReference type="EMBL" id="DXEW01000037">
    <property type="protein sequence ID" value="HIX51160.1"/>
    <property type="molecule type" value="Genomic_DNA"/>
</dbReference>
<dbReference type="PANTHER" id="PTHR20953">
    <property type="entry name" value="KINASE-RELATED"/>
    <property type="match status" value="1"/>
</dbReference>
<evidence type="ECO:0000259" key="3">
    <source>
        <dbReference type="Pfam" id="PF19568"/>
    </source>
</evidence>
<dbReference type="PANTHER" id="PTHR20953:SF3">
    <property type="entry name" value="P-LOOP CONTAINING NUCLEOSIDE TRIPHOSPHATE HYDROLASES SUPERFAMILY PROTEIN"/>
    <property type="match status" value="1"/>
</dbReference>
<dbReference type="Gene3D" id="3.40.50.300">
    <property type="entry name" value="P-loop containing nucleotide triphosphate hydrolases"/>
    <property type="match status" value="1"/>
</dbReference>